<dbReference type="EMBL" id="RBNJ01005809">
    <property type="protein sequence ID" value="RUS28993.1"/>
    <property type="molecule type" value="Genomic_DNA"/>
</dbReference>
<organism evidence="7 8">
    <name type="scientific">Jimgerdemannia flammicorona</name>
    <dbReference type="NCBI Taxonomy" id="994334"/>
    <lineage>
        <taxon>Eukaryota</taxon>
        <taxon>Fungi</taxon>
        <taxon>Fungi incertae sedis</taxon>
        <taxon>Mucoromycota</taxon>
        <taxon>Mucoromycotina</taxon>
        <taxon>Endogonomycetes</taxon>
        <taxon>Endogonales</taxon>
        <taxon>Endogonaceae</taxon>
        <taxon>Jimgerdemannia</taxon>
    </lineage>
</organism>
<evidence type="ECO:0000256" key="3">
    <source>
        <dbReference type="ARBA" id="ARBA00023125"/>
    </source>
</evidence>
<name>A0A433QGT2_9FUNG</name>
<keyword evidence="3" id="KW-0238">DNA-binding</keyword>
<keyword evidence="2" id="KW-0479">Metal-binding</keyword>
<protein>
    <recommendedName>
        <fullName evidence="6">Xylanolytic transcriptional activator regulatory domain-containing protein</fullName>
    </recommendedName>
</protein>
<comment type="subcellular location">
    <subcellularLocation>
        <location evidence="1">Nucleus</location>
    </subcellularLocation>
</comment>
<dbReference type="GO" id="GO:0008270">
    <property type="term" value="F:zinc ion binding"/>
    <property type="evidence" value="ECO:0007669"/>
    <property type="project" value="InterPro"/>
</dbReference>
<evidence type="ECO:0000256" key="5">
    <source>
        <dbReference type="SAM" id="MobiDB-lite"/>
    </source>
</evidence>
<keyword evidence="8" id="KW-1185">Reference proteome</keyword>
<dbReference type="InterPro" id="IPR050987">
    <property type="entry name" value="AtrR-like"/>
</dbReference>
<evidence type="ECO:0000313" key="8">
    <source>
        <dbReference type="Proteomes" id="UP000274822"/>
    </source>
</evidence>
<feature type="region of interest" description="Disordered" evidence="5">
    <location>
        <begin position="384"/>
        <end position="407"/>
    </location>
</feature>
<keyword evidence="4" id="KW-0539">Nucleus</keyword>
<reference evidence="7 8" key="1">
    <citation type="journal article" date="2018" name="New Phytol.">
        <title>Phylogenomics of Endogonaceae and evolution of mycorrhizas within Mucoromycota.</title>
        <authorList>
            <person name="Chang Y."/>
            <person name="Desiro A."/>
            <person name="Na H."/>
            <person name="Sandor L."/>
            <person name="Lipzen A."/>
            <person name="Clum A."/>
            <person name="Barry K."/>
            <person name="Grigoriev I.V."/>
            <person name="Martin F.M."/>
            <person name="Stajich J.E."/>
            <person name="Smith M.E."/>
            <person name="Bonito G."/>
            <person name="Spatafora J.W."/>
        </authorList>
    </citation>
    <scope>NUCLEOTIDE SEQUENCE [LARGE SCALE GENOMIC DNA]</scope>
    <source>
        <strain evidence="7 8">AD002</strain>
    </source>
</reference>
<dbReference type="InterPro" id="IPR007219">
    <property type="entry name" value="XnlR_reg_dom"/>
</dbReference>
<evidence type="ECO:0000256" key="2">
    <source>
        <dbReference type="ARBA" id="ARBA00022723"/>
    </source>
</evidence>
<dbReference type="CDD" id="cd12148">
    <property type="entry name" value="fungal_TF_MHR"/>
    <property type="match status" value="1"/>
</dbReference>
<feature type="region of interest" description="Disordered" evidence="5">
    <location>
        <begin position="587"/>
        <end position="673"/>
    </location>
</feature>
<dbReference type="GO" id="GO:0003700">
    <property type="term" value="F:DNA-binding transcription factor activity"/>
    <property type="evidence" value="ECO:0007669"/>
    <property type="project" value="InterPro"/>
</dbReference>
<accession>A0A433QGT2</accession>
<evidence type="ECO:0000256" key="1">
    <source>
        <dbReference type="ARBA" id="ARBA00004123"/>
    </source>
</evidence>
<dbReference type="PANTHER" id="PTHR46910:SF3">
    <property type="entry name" value="HALOTOLERANCE PROTEIN 9-RELATED"/>
    <property type="match status" value="1"/>
</dbReference>
<feature type="domain" description="Xylanolytic transcriptional activator regulatory" evidence="6">
    <location>
        <begin position="259"/>
        <end position="468"/>
    </location>
</feature>
<proteinExistence type="predicted"/>
<evidence type="ECO:0000313" key="7">
    <source>
        <dbReference type="EMBL" id="RUS28993.1"/>
    </source>
</evidence>
<feature type="compositionally biased region" description="Acidic residues" evidence="5">
    <location>
        <begin position="595"/>
        <end position="609"/>
    </location>
</feature>
<dbReference type="GO" id="GO:0006351">
    <property type="term" value="P:DNA-templated transcription"/>
    <property type="evidence" value="ECO:0007669"/>
    <property type="project" value="InterPro"/>
</dbReference>
<sequence>MYSPLGLAFKYMDVLTNSLMPPLYDNPHPTKRSRITYGMSDLPIKSDAGSSALVPAPTMTASAHPPAVAAALLFESSIPPTTTTYGQNALGDLILGAANLFNKTTTDGSGANANNSMVPRHIVTCDEDDDDDDDDAAAVTWKLSLSPSSMTLDTNIQDVAGLYEVIEQLSANVADAKITEIKHANHDYDDSDAERAEPSVRRNKPAGLMLASLAVAQFATIRPQEQLSARLELRQDLVSKVVDVFFTCYNSRLFHIKRSTLGPTANSANLLVYSICAVAGKHAAQFHMKMDATRSNLFANAFFLRARALLEDSLLLDGEVATPSTEITLLSLLLLANAPNYCAQNAFTLGNTHTTMFITMALGMIYDLGLHKLDVPARVPQAAPVAANTSSPTATTSSGASTSSPRTLAQTEHLRRLAWLAYITDHRASHATQTPPIIRDDEPLPGWHVRFPEPIEGEDEQSSYGVMYLAQMARLTRWRKSNAMRRLYAPAQRGDRVPSRVIWELESELTNWHRALPKWLQYDATRTYPMATTSVGSTAMAEGAEKRLKLERFKVQLAWMMSADYHTAWVQLHLPLVPKRFASRIPELEGKGQEEAEEEEEEEEEEEDSADHNAAVAAATHLAQEQAQTQRSRSQISTFSSSYSPQSSPRSSASPRRSLSRSPSPAPEPLPKNSRLSALRSLRFCLEFANAIVAINEVARRHEVCDLDIDAISAASNVYLAVIAAPKPLPTQANFTAFEAITRFAAIDLTRIVRVIEKTVLSGETGFISLMAFLGNKVRESGIIVMAEEGAAAQSEQILTSHVKNLWVAA</sequence>
<dbReference type="Proteomes" id="UP000274822">
    <property type="component" value="Unassembled WGS sequence"/>
</dbReference>
<dbReference type="AlphaFoldDB" id="A0A433QGT2"/>
<gene>
    <name evidence="7" type="ORF">BC938DRAFT_481194</name>
</gene>
<dbReference type="GO" id="GO:0003677">
    <property type="term" value="F:DNA binding"/>
    <property type="evidence" value="ECO:0007669"/>
    <property type="project" value="UniProtKB-KW"/>
</dbReference>
<feature type="compositionally biased region" description="Low complexity" evidence="5">
    <location>
        <begin position="612"/>
        <end position="663"/>
    </location>
</feature>
<comment type="caution">
    <text evidence="7">The sequence shown here is derived from an EMBL/GenBank/DDBJ whole genome shotgun (WGS) entry which is preliminary data.</text>
</comment>
<dbReference type="GO" id="GO:0005634">
    <property type="term" value="C:nucleus"/>
    <property type="evidence" value="ECO:0007669"/>
    <property type="project" value="UniProtKB-SubCell"/>
</dbReference>
<evidence type="ECO:0000256" key="4">
    <source>
        <dbReference type="ARBA" id="ARBA00023242"/>
    </source>
</evidence>
<evidence type="ECO:0000259" key="6">
    <source>
        <dbReference type="Pfam" id="PF04082"/>
    </source>
</evidence>
<dbReference type="PANTHER" id="PTHR46910">
    <property type="entry name" value="TRANSCRIPTION FACTOR PDR1"/>
    <property type="match status" value="1"/>
</dbReference>
<dbReference type="Pfam" id="PF04082">
    <property type="entry name" value="Fungal_trans"/>
    <property type="match status" value="1"/>
</dbReference>